<evidence type="ECO:0000256" key="5">
    <source>
        <dbReference type="ARBA" id="ARBA00023136"/>
    </source>
</evidence>
<evidence type="ECO:0000256" key="6">
    <source>
        <dbReference type="SAM" id="Phobius"/>
    </source>
</evidence>
<keyword evidence="3" id="KW-0732">Signal</keyword>
<dbReference type="KEGG" id="vg:30999371"/>
<reference evidence="7" key="1">
    <citation type="submission" date="2016-12" db="EMBL/GenBank/DDBJ databases">
        <title>A murine herpesvirus closely related to ubiquitous human herpesviruses causes T-cell depletion.</title>
        <authorList>
            <person name="Patel S.J."/>
            <person name="Zhao G."/>
            <person name="Penna V.R."/>
            <person name="Park E."/>
            <person name="Lauron E.J."/>
            <person name="Harvey I.B."/>
            <person name="Beatty W.L."/>
            <person name="Plougastel-Douglas B."/>
            <person name="Poursine-Laurent J."/>
            <person name="Fremont D.H."/>
            <person name="Wang D."/>
            <person name="Yokoyama W.M."/>
        </authorList>
    </citation>
    <scope>NUCLEOTIDE SEQUENCE [LARGE SCALE GENOMIC DNA]</scope>
    <source>
        <strain evidence="7">YOK1</strain>
    </source>
</reference>
<name>A0A1P8VIT3_9BETA</name>
<sequence length="228" mass="26833">MTNSKNFNTLNFPNVTTKDEKNILAKIFITYYFRGILIKAILSRTNKTHLISKFECWSDEYEKGGNIQIISGKDNFSFFTNDNLNRWKGPKNNEILALVNIDYNLDEIFLKYYCPDLADELQRRKLTENEYLKIIKNVPINRKKVSKSWITSWLGWYKYKEYYVFKVTQVDETISFNDYDESIEDTESMNTAGTFFLLIGSLVLLGLFVTLIIMRRRDVSKAMHSDLV</sequence>
<accession>A0A1P8VIT3</accession>
<keyword evidence="7" id="KW-0261">Viral envelope protein</keyword>
<feature type="transmembrane region" description="Helical" evidence="6">
    <location>
        <begin position="195"/>
        <end position="214"/>
    </location>
</feature>
<dbReference type="Pfam" id="PF07413">
    <property type="entry name" value="Herpes_UL37_2"/>
    <property type="match status" value="1"/>
</dbReference>
<organism evidence="7">
    <name type="scientific">Murid betaherpesvirus 3</name>
    <dbReference type="NCBI Taxonomy" id="2560603"/>
    <lineage>
        <taxon>Viruses</taxon>
        <taxon>Duplodnaviria</taxon>
        <taxon>Heunggongvirae</taxon>
        <taxon>Peploviricota</taxon>
        <taxon>Herviviricetes</taxon>
        <taxon>Herpesvirales</taxon>
        <taxon>Orthoherpesviridae</taxon>
        <taxon>Betaherpesvirinae</taxon>
        <taxon>Roseolovirus</taxon>
        <taxon>Roseolovirus muridbeta3</taxon>
    </lineage>
</organism>
<evidence type="ECO:0000256" key="2">
    <source>
        <dbReference type="ARBA" id="ARBA00022692"/>
    </source>
</evidence>
<keyword evidence="8" id="KW-1185">Reference proteome</keyword>
<proteinExistence type="predicted"/>
<evidence type="ECO:0000313" key="8">
    <source>
        <dbReference type="Proteomes" id="UP000202182"/>
    </source>
</evidence>
<protein>
    <submittedName>
        <fullName evidence="7">Envelope glycoprotein</fullName>
    </submittedName>
</protein>
<keyword evidence="7" id="KW-0946">Virion</keyword>
<keyword evidence="4 6" id="KW-1133">Transmembrane helix</keyword>
<gene>
    <name evidence="7" type="primary">ORF30</name>
    <name evidence="7" type="ORF">MRV_0034</name>
</gene>
<dbReference type="Proteomes" id="UP000202182">
    <property type="component" value="Segment"/>
</dbReference>
<dbReference type="GO" id="GO:0019031">
    <property type="term" value="C:viral envelope"/>
    <property type="evidence" value="ECO:0007669"/>
    <property type="project" value="UniProtKB-KW"/>
</dbReference>
<dbReference type="InterPro" id="IPR010880">
    <property type="entry name" value="Herpes_UL37_HHV-5-rel"/>
</dbReference>
<dbReference type="GO" id="GO:0016020">
    <property type="term" value="C:membrane"/>
    <property type="evidence" value="ECO:0007669"/>
    <property type="project" value="UniProtKB-SubCell"/>
</dbReference>
<evidence type="ECO:0000256" key="3">
    <source>
        <dbReference type="ARBA" id="ARBA00022729"/>
    </source>
</evidence>
<evidence type="ECO:0000313" key="7">
    <source>
        <dbReference type="EMBL" id="APZ76245.1"/>
    </source>
</evidence>
<comment type="subcellular location">
    <subcellularLocation>
        <location evidence="1">Membrane</location>
        <topology evidence="1">Single-pass membrane protein</topology>
    </subcellularLocation>
</comment>
<keyword evidence="5 6" id="KW-0472">Membrane</keyword>
<dbReference type="EMBL" id="KY355735">
    <property type="protein sequence ID" value="APZ76245.1"/>
    <property type="molecule type" value="Genomic_DNA"/>
</dbReference>
<evidence type="ECO:0000256" key="1">
    <source>
        <dbReference type="ARBA" id="ARBA00004167"/>
    </source>
</evidence>
<keyword evidence="2 6" id="KW-0812">Transmembrane</keyword>
<evidence type="ECO:0000256" key="4">
    <source>
        <dbReference type="ARBA" id="ARBA00022989"/>
    </source>
</evidence>